<keyword evidence="1" id="KW-0472">Membrane</keyword>
<comment type="caution">
    <text evidence="2">The sequence shown here is derived from an EMBL/GenBank/DDBJ whole genome shotgun (WGS) entry which is preliminary data.</text>
</comment>
<keyword evidence="2" id="KW-0328">Glycosyltransferase</keyword>
<feature type="transmembrane region" description="Helical" evidence="1">
    <location>
        <begin position="31"/>
        <end position="54"/>
    </location>
</feature>
<keyword evidence="3" id="KW-1185">Reference proteome</keyword>
<dbReference type="AlphaFoldDB" id="A0A9X1U4Y8"/>
<dbReference type="Proteomes" id="UP001139462">
    <property type="component" value="Unassembled WGS sequence"/>
</dbReference>
<gene>
    <name evidence="2" type="ORF">K8344_02555</name>
</gene>
<name>A0A9X1U4Y8_9FLAO</name>
<proteinExistence type="predicted"/>
<dbReference type="InterPro" id="IPR045922">
    <property type="entry name" value="DUF6341"/>
</dbReference>
<organism evidence="2 3">
    <name type="scientific">Aequorivita xiaoshiensis</name>
    <dbReference type="NCBI Taxonomy" id="2874476"/>
    <lineage>
        <taxon>Bacteria</taxon>
        <taxon>Pseudomonadati</taxon>
        <taxon>Bacteroidota</taxon>
        <taxon>Flavobacteriia</taxon>
        <taxon>Flavobacteriales</taxon>
        <taxon>Flavobacteriaceae</taxon>
        <taxon>Aequorivita</taxon>
    </lineage>
</organism>
<accession>A0A9X1U4Y8</accession>
<dbReference type="GO" id="GO:0016757">
    <property type="term" value="F:glycosyltransferase activity"/>
    <property type="evidence" value="ECO:0007669"/>
    <property type="project" value="UniProtKB-KW"/>
</dbReference>
<evidence type="ECO:0000313" key="2">
    <source>
        <dbReference type="EMBL" id="MCG2429988.1"/>
    </source>
</evidence>
<protein>
    <submittedName>
        <fullName evidence="2">Uracil phosphoribosyltransferase</fullName>
    </submittedName>
</protein>
<keyword evidence="1" id="KW-0812">Transmembrane</keyword>
<reference evidence="2" key="1">
    <citation type="submission" date="2021-09" db="EMBL/GenBank/DDBJ databases">
        <title>Genome of Aequorivita sp. strain F64183.</title>
        <authorList>
            <person name="Wang Y."/>
        </authorList>
    </citation>
    <scope>NUCLEOTIDE SEQUENCE</scope>
    <source>
        <strain evidence="2">F64183</strain>
    </source>
</reference>
<sequence length="73" mass="8655">MKDIWEGIASFFETVLLNPLDGMRDFELQTWWGANIMSWIFLAIGSVAFVYWLIQLKKYDENTDDTHTYEETV</sequence>
<keyword evidence="1" id="KW-1133">Transmembrane helix</keyword>
<dbReference type="Pfam" id="PF19868">
    <property type="entry name" value="DUF6341"/>
    <property type="match status" value="1"/>
</dbReference>
<evidence type="ECO:0000313" key="3">
    <source>
        <dbReference type="Proteomes" id="UP001139462"/>
    </source>
</evidence>
<evidence type="ECO:0000256" key="1">
    <source>
        <dbReference type="SAM" id="Phobius"/>
    </source>
</evidence>
<keyword evidence="2" id="KW-0808">Transferase</keyword>
<dbReference type="EMBL" id="JAIRBB010000001">
    <property type="protein sequence ID" value="MCG2429988.1"/>
    <property type="molecule type" value="Genomic_DNA"/>
</dbReference>